<dbReference type="SUPFAM" id="SSF52540">
    <property type="entry name" value="P-loop containing nucleoside triphosphate hydrolases"/>
    <property type="match status" value="1"/>
</dbReference>
<evidence type="ECO:0000256" key="1">
    <source>
        <dbReference type="ARBA" id="ARBA00008894"/>
    </source>
</evidence>
<proteinExistence type="inferred from homology"/>
<dbReference type="Gene3D" id="3.80.10.10">
    <property type="entry name" value="Ribonuclease Inhibitor"/>
    <property type="match status" value="1"/>
</dbReference>
<evidence type="ECO:0000259" key="9">
    <source>
        <dbReference type="Pfam" id="PF23559"/>
    </source>
</evidence>
<dbReference type="PANTHER" id="PTHR23155:SF968">
    <property type="entry name" value="NB-ARC DOMAIN CONTAINING PROTEIN, EXPRESSED"/>
    <property type="match status" value="1"/>
</dbReference>
<dbReference type="Gene3D" id="3.40.50.300">
    <property type="entry name" value="P-loop containing nucleotide triphosphate hydrolases"/>
    <property type="match status" value="1"/>
</dbReference>
<gene>
    <name evidence="11" type="ORF">OsI_23143</name>
</gene>
<dbReference type="Pfam" id="PF18052">
    <property type="entry name" value="Rx_N"/>
    <property type="match status" value="1"/>
</dbReference>
<dbReference type="CDD" id="cd14798">
    <property type="entry name" value="RX-CC_like"/>
    <property type="match status" value="1"/>
</dbReference>
<dbReference type="Proteomes" id="UP000007015">
    <property type="component" value="Chromosome 6"/>
</dbReference>
<dbReference type="OMA" id="FLCHRQK"/>
<feature type="domain" description="NB-ARC" evidence="7">
    <location>
        <begin position="174"/>
        <end position="347"/>
    </location>
</feature>
<dbReference type="PRINTS" id="PR00364">
    <property type="entry name" value="DISEASERSIST"/>
</dbReference>
<keyword evidence="3" id="KW-0677">Repeat</keyword>
<dbReference type="EMBL" id="CM000131">
    <property type="protein sequence ID" value="EAZ01114.1"/>
    <property type="molecule type" value="Genomic_DNA"/>
</dbReference>
<evidence type="ECO:0000256" key="4">
    <source>
        <dbReference type="ARBA" id="ARBA00022741"/>
    </source>
</evidence>
<dbReference type="Pfam" id="PF00931">
    <property type="entry name" value="NB-ARC"/>
    <property type="match status" value="1"/>
</dbReference>
<evidence type="ECO:0000256" key="2">
    <source>
        <dbReference type="ARBA" id="ARBA00022614"/>
    </source>
</evidence>
<dbReference type="STRING" id="39946.A2YDF3"/>
<sequence>MAESAVSAAVGSISNLAAQETSLLCGVMDEVGFLKAELERLHGFLEDAKHKRRSGDASAAVLVGQIRDAAYDAENVIEASEYMVKRNKLKKGFMGAISRYARLPTDLIALHKIGVEIQRIRRKISEIFDSANRLKIVGLGNPTTDIGHADDEFPQDYDIMYQNFEDDDVVGFDNEYNEIVEKLVEQENELSVVSIVAMGGAGKTTLARKIYNSTRIRNHFDTTAWVTVSQKFKGIDLLKDIMRQIMPNKLESREIDQMQELEVGKKIHEFLLNKRYVVVLDDVWATDTWNQINRVGKVFPDANNGSRVLLTTRKEDVANHIEMSTYIHPLKLLDDEKSWELFSRKSLPSYKRSSLQDVNEFEELGRKLARKCNRLPLALAVLGGYLSKNLNIQAWSDIFKSRISTKNGQMMRDILARSYNDLPNNYMKSCFLYIAVFPEDYSISTADLVELWTAECFVQPRRKYKPEELAYKYISRAEVSSFNTMTFYRNSFHHFFDDKILQATAYKRTTLGFSVPSMFLLKLKFLRVLHVENSTINNFSMAISECIHLRHLILRNCVSVRLPPSIGKLLYLQTIDLRRTILESIVPESLWNIASLKHVYLSGGFYPTRNGKQKELRTFHLETSSFNYFRSSASAIVKFLGQMTQLVTFVLDFSRTDIPVEMIKMLANMPDAVEILLCRFDVLDKLPGSTLFPQCLRQLDLFANVIKEDPMPIVEKLPCLVVLSLSGYQGRTMSCSAQGFPRLQRLDLSVFYTEEWIIETGALPRLSFGSSLV</sequence>
<dbReference type="InterPro" id="IPR038005">
    <property type="entry name" value="RX-like_CC"/>
</dbReference>
<evidence type="ECO:0000259" key="10">
    <source>
        <dbReference type="Pfam" id="PF23598"/>
    </source>
</evidence>
<keyword evidence="12" id="KW-1185">Reference proteome</keyword>
<feature type="domain" description="Disease resistance R13L4/SHOC-2-like LRR" evidence="10">
    <location>
        <begin position="520"/>
        <end position="668"/>
    </location>
</feature>
<dbReference type="SUPFAM" id="SSF52058">
    <property type="entry name" value="L domain-like"/>
    <property type="match status" value="1"/>
</dbReference>
<dbReference type="Gene3D" id="1.10.8.430">
    <property type="entry name" value="Helical domain of apoptotic protease-activating factors"/>
    <property type="match status" value="1"/>
</dbReference>
<dbReference type="Gramene" id="BGIOSGA021165-TA">
    <property type="protein sequence ID" value="BGIOSGA021165-PA"/>
    <property type="gene ID" value="BGIOSGA021165"/>
</dbReference>
<evidence type="ECO:0000259" key="7">
    <source>
        <dbReference type="Pfam" id="PF00931"/>
    </source>
</evidence>
<organism evidence="11 12">
    <name type="scientific">Oryza sativa subsp. indica</name>
    <name type="common">Rice</name>
    <dbReference type="NCBI Taxonomy" id="39946"/>
    <lineage>
        <taxon>Eukaryota</taxon>
        <taxon>Viridiplantae</taxon>
        <taxon>Streptophyta</taxon>
        <taxon>Embryophyta</taxon>
        <taxon>Tracheophyta</taxon>
        <taxon>Spermatophyta</taxon>
        <taxon>Magnoliopsida</taxon>
        <taxon>Liliopsida</taxon>
        <taxon>Poales</taxon>
        <taxon>Poaceae</taxon>
        <taxon>BOP clade</taxon>
        <taxon>Oryzoideae</taxon>
        <taxon>Oryzeae</taxon>
        <taxon>Oryzinae</taxon>
        <taxon>Oryza</taxon>
        <taxon>Oryza sativa</taxon>
    </lineage>
</organism>
<dbReference type="Pfam" id="PF23598">
    <property type="entry name" value="LRR_14"/>
    <property type="match status" value="1"/>
</dbReference>
<dbReference type="GO" id="GO:0098542">
    <property type="term" value="P:defense response to other organism"/>
    <property type="evidence" value="ECO:0007669"/>
    <property type="project" value="TreeGrafter"/>
</dbReference>
<keyword evidence="4" id="KW-0547">Nucleotide-binding</keyword>
<dbReference type="GO" id="GO:0043531">
    <property type="term" value="F:ADP binding"/>
    <property type="evidence" value="ECO:0007669"/>
    <property type="project" value="InterPro"/>
</dbReference>
<comment type="similarity">
    <text evidence="1">Belongs to the disease resistance NB-LRR family.</text>
</comment>
<dbReference type="InterPro" id="IPR041118">
    <property type="entry name" value="Rx_N"/>
</dbReference>
<dbReference type="AlphaFoldDB" id="A2YDF3"/>
<reference evidence="11 12" key="1">
    <citation type="journal article" date="2005" name="PLoS Biol.">
        <title>The genomes of Oryza sativa: a history of duplications.</title>
        <authorList>
            <person name="Yu J."/>
            <person name="Wang J."/>
            <person name="Lin W."/>
            <person name="Li S."/>
            <person name="Li H."/>
            <person name="Zhou J."/>
            <person name="Ni P."/>
            <person name="Dong W."/>
            <person name="Hu S."/>
            <person name="Zeng C."/>
            <person name="Zhang J."/>
            <person name="Zhang Y."/>
            <person name="Li R."/>
            <person name="Xu Z."/>
            <person name="Li S."/>
            <person name="Li X."/>
            <person name="Zheng H."/>
            <person name="Cong L."/>
            <person name="Lin L."/>
            <person name="Yin J."/>
            <person name="Geng J."/>
            <person name="Li G."/>
            <person name="Shi J."/>
            <person name="Liu J."/>
            <person name="Lv H."/>
            <person name="Li J."/>
            <person name="Wang J."/>
            <person name="Deng Y."/>
            <person name="Ran L."/>
            <person name="Shi X."/>
            <person name="Wang X."/>
            <person name="Wu Q."/>
            <person name="Li C."/>
            <person name="Ren X."/>
            <person name="Wang J."/>
            <person name="Wang X."/>
            <person name="Li D."/>
            <person name="Liu D."/>
            <person name="Zhang X."/>
            <person name="Ji Z."/>
            <person name="Zhao W."/>
            <person name="Sun Y."/>
            <person name="Zhang Z."/>
            <person name="Bao J."/>
            <person name="Han Y."/>
            <person name="Dong L."/>
            <person name="Ji J."/>
            <person name="Chen P."/>
            <person name="Wu S."/>
            <person name="Liu J."/>
            <person name="Xiao Y."/>
            <person name="Bu D."/>
            <person name="Tan J."/>
            <person name="Yang L."/>
            <person name="Ye C."/>
            <person name="Zhang J."/>
            <person name="Xu J."/>
            <person name="Zhou Y."/>
            <person name="Yu Y."/>
            <person name="Zhang B."/>
            <person name="Zhuang S."/>
            <person name="Wei H."/>
            <person name="Liu B."/>
            <person name="Lei M."/>
            <person name="Yu H."/>
            <person name="Li Y."/>
            <person name="Xu H."/>
            <person name="Wei S."/>
            <person name="He X."/>
            <person name="Fang L."/>
            <person name="Zhang Z."/>
            <person name="Zhang Y."/>
            <person name="Huang X."/>
            <person name="Su Z."/>
            <person name="Tong W."/>
            <person name="Li J."/>
            <person name="Tong Z."/>
            <person name="Li S."/>
            <person name="Ye J."/>
            <person name="Wang L."/>
            <person name="Fang L."/>
            <person name="Lei T."/>
            <person name="Chen C."/>
            <person name="Chen H."/>
            <person name="Xu Z."/>
            <person name="Li H."/>
            <person name="Huang H."/>
            <person name="Zhang F."/>
            <person name="Xu H."/>
            <person name="Li N."/>
            <person name="Zhao C."/>
            <person name="Li S."/>
            <person name="Dong L."/>
            <person name="Huang Y."/>
            <person name="Li L."/>
            <person name="Xi Y."/>
            <person name="Qi Q."/>
            <person name="Li W."/>
            <person name="Zhang B."/>
            <person name="Hu W."/>
            <person name="Zhang Y."/>
            <person name="Tian X."/>
            <person name="Jiao Y."/>
            <person name="Liang X."/>
            <person name="Jin J."/>
            <person name="Gao L."/>
            <person name="Zheng W."/>
            <person name="Hao B."/>
            <person name="Liu S."/>
            <person name="Wang W."/>
            <person name="Yuan L."/>
            <person name="Cao M."/>
            <person name="McDermott J."/>
            <person name="Samudrala R."/>
            <person name="Wang J."/>
            <person name="Wong G.K."/>
            <person name="Yang H."/>
        </authorList>
    </citation>
    <scope>NUCLEOTIDE SEQUENCE [LARGE SCALE GENOMIC DNA]</scope>
    <source>
        <strain evidence="12">cv. 93-11</strain>
    </source>
</reference>
<dbReference type="InterPro" id="IPR027417">
    <property type="entry name" value="P-loop_NTPase"/>
</dbReference>
<dbReference type="InterPro" id="IPR042197">
    <property type="entry name" value="Apaf_helical"/>
</dbReference>
<dbReference type="InterPro" id="IPR002182">
    <property type="entry name" value="NB-ARC"/>
</dbReference>
<feature type="domain" description="Disease resistance N-terminal" evidence="8">
    <location>
        <begin position="5"/>
        <end position="93"/>
    </location>
</feature>
<evidence type="ECO:0000256" key="6">
    <source>
        <dbReference type="ARBA" id="ARBA00023054"/>
    </source>
</evidence>
<keyword evidence="5" id="KW-0611">Plant defense</keyword>
<protein>
    <submittedName>
        <fullName evidence="11">Uncharacterized protein</fullName>
    </submittedName>
</protein>
<name>A2YDF3_ORYSI</name>
<feature type="domain" description="Disease resistance protein winged helix" evidence="9">
    <location>
        <begin position="436"/>
        <end position="475"/>
    </location>
</feature>
<dbReference type="FunFam" id="3.40.50.300:FF:001091">
    <property type="entry name" value="Probable disease resistance protein At1g61300"/>
    <property type="match status" value="1"/>
</dbReference>
<keyword evidence="6" id="KW-0175">Coiled coil</keyword>
<evidence type="ECO:0000259" key="8">
    <source>
        <dbReference type="Pfam" id="PF18052"/>
    </source>
</evidence>
<dbReference type="InterPro" id="IPR058922">
    <property type="entry name" value="WHD_DRP"/>
</dbReference>
<dbReference type="Gene3D" id="1.20.5.4130">
    <property type="match status" value="1"/>
</dbReference>
<evidence type="ECO:0000256" key="5">
    <source>
        <dbReference type="ARBA" id="ARBA00022821"/>
    </source>
</evidence>
<evidence type="ECO:0000313" key="11">
    <source>
        <dbReference type="EMBL" id="EAZ01114.1"/>
    </source>
</evidence>
<evidence type="ECO:0000313" key="12">
    <source>
        <dbReference type="Proteomes" id="UP000007015"/>
    </source>
</evidence>
<evidence type="ECO:0000256" key="3">
    <source>
        <dbReference type="ARBA" id="ARBA00022737"/>
    </source>
</evidence>
<dbReference type="HOGENOM" id="CLU_000837_25_4_1"/>
<dbReference type="InterPro" id="IPR032675">
    <property type="entry name" value="LRR_dom_sf"/>
</dbReference>
<accession>A2YDF3</accession>
<keyword evidence="2" id="KW-0433">Leucine-rich repeat</keyword>
<dbReference type="InterPro" id="IPR055414">
    <property type="entry name" value="LRR_R13L4/SHOC2-like"/>
</dbReference>
<dbReference type="Pfam" id="PF23559">
    <property type="entry name" value="WHD_DRP"/>
    <property type="match status" value="1"/>
</dbReference>
<dbReference type="InterPro" id="IPR044974">
    <property type="entry name" value="Disease_R_plants"/>
</dbReference>
<dbReference type="PANTHER" id="PTHR23155">
    <property type="entry name" value="DISEASE RESISTANCE PROTEIN RP"/>
    <property type="match status" value="1"/>
</dbReference>